<name>A0A9P3GBV9_9APHY</name>
<organism evidence="7 8">
    <name type="scientific">Phanerochaete sordida</name>
    <dbReference type="NCBI Taxonomy" id="48140"/>
    <lineage>
        <taxon>Eukaryota</taxon>
        <taxon>Fungi</taxon>
        <taxon>Dikarya</taxon>
        <taxon>Basidiomycota</taxon>
        <taxon>Agaricomycotina</taxon>
        <taxon>Agaricomycetes</taxon>
        <taxon>Polyporales</taxon>
        <taxon>Phanerochaetaceae</taxon>
        <taxon>Phanerochaete</taxon>
    </lineage>
</organism>
<dbReference type="PANTHER" id="PTHR13789:SF147">
    <property type="entry name" value="PUTATIVE (AFU_ORTHOLOGUE AFUA_2G01950)-RELATED"/>
    <property type="match status" value="1"/>
</dbReference>
<dbReference type="GO" id="GO:0071949">
    <property type="term" value="F:FAD binding"/>
    <property type="evidence" value="ECO:0007669"/>
    <property type="project" value="InterPro"/>
</dbReference>
<dbReference type="Proteomes" id="UP000703269">
    <property type="component" value="Unassembled WGS sequence"/>
</dbReference>
<dbReference type="Pfam" id="PF01494">
    <property type="entry name" value="FAD_binding_3"/>
    <property type="match status" value="1"/>
</dbReference>
<proteinExistence type="inferred from homology"/>
<dbReference type="PANTHER" id="PTHR13789">
    <property type="entry name" value="MONOOXYGENASE"/>
    <property type="match status" value="1"/>
</dbReference>
<evidence type="ECO:0000313" key="7">
    <source>
        <dbReference type="EMBL" id="GJE93243.1"/>
    </source>
</evidence>
<evidence type="ECO:0000256" key="3">
    <source>
        <dbReference type="ARBA" id="ARBA00022827"/>
    </source>
</evidence>
<evidence type="ECO:0000256" key="2">
    <source>
        <dbReference type="ARBA" id="ARBA00022630"/>
    </source>
</evidence>
<keyword evidence="4" id="KW-0560">Oxidoreductase</keyword>
<accession>A0A9P3GBV9</accession>
<dbReference type="InterPro" id="IPR050493">
    <property type="entry name" value="FAD-dep_Monooxygenase_BioMet"/>
</dbReference>
<dbReference type="InterPro" id="IPR002938">
    <property type="entry name" value="FAD-bd"/>
</dbReference>
<dbReference type="AlphaFoldDB" id="A0A9P3GBV9"/>
<evidence type="ECO:0000256" key="4">
    <source>
        <dbReference type="ARBA" id="ARBA00023002"/>
    </source>
</evidence>
<keyword evidence="8" id="KW-1185">Reference proteome</keyword>
<dbReference type="InterPro" id="IPR036188">
    <property type="entry name" value="FAD/NAD-bd_sf"/>
</dbReference>
<evidence type="ECO:0000313" key="8">
    <source>
        <dbReference type="Proteomes" id="UP000703269"/>
    </source>
</evidence>
<dbReference type="EMBL" id="BPQB01000031">
    <property type="protein sequence ID" value="GJE93243.1"/>
    <property type="molecule type" value="Genomic_DNA"/>
</dbReference>
<evidence type="ECO:0000259" key="6">
    <source>
        <dbReference type="Pfam" id="PF01494"/>
    </source>
</evidence>
<keyword evidence="5 7" id="KW-0503">Monooxygenase</keyword>
<feature type="domain" description="FAD-binding" evidence="6">
    <location>
        <begin position="12"/>
        <end position="367"/>
    </location>
</feature>
<keyword evidence="3" id="KW-0274">FAD</keyword>
<comment type="similarity">
    <text evidence="1">Belongs to the paxM FAD-dependent monooxygenase family.</text>
</comment>
<dbReference type="OrthoDB" id="5428495at2759"/>
<dbReference type="PRINTS" id="PR00420">
    <property type="entry name" value="RNGMNOXGNASE"/>
</dbReference>
<evidence type="ECO:0000256" key="1">
    <source>
        <dbReference type="ARBA" id="ARBA00007992"/>
    </source>
</evidence>
<reference evidence="7 8" key="1">
    <citation type="submission" date="2021-08" db="EMBL/GenBank/DDBJ databases">
        <title>Draft Genome Sequence of Phanerochaete sordida strain YK-624.</title>
        <authorList>
            <person name="Mori T."/>
            <person name="Dohra H."/>
            <person name="Suzuki T."/>
            <person name="Kawagishi H."/>
            <person name="Hirai H."/>
        </authorList>
    </citation>
    <scope>NUCLEOTIDE SEQUENCE [LARGE SCALE GENOMIC DNA]</scope>
    <source>
        <strain evidence="7 8">YK-624</strain>
    </source>
</reference>
<sequence length="458" mass="49983">MASSKVASLQLEFLVVGGGLGGFGVAYALCRAGHKVKVFEKEPALGMPAGGLRVPPNMSKILKAWAGPDELAKITVLNVGTPWHNLETGEKMGYAEWRPAVMQETGGDFLMVKHEDVHRLLHRLATEAGAEIIFGAKVASVTPGEPRPSITLASGETYEGDIVIGADGPNSSVREVVLGDDNEAGNMSGFSCLGAVVPGELMTGDPQLEEWIASDEWPIFMGNNRSLCAHPVSAKKGFAIQLYWPDEDSGPEESTADWFDVIPTEQIKMDDCGEIVKKLLKMTPSFVRTRWLEYPEKFDYWSDESGRIVLLGESAHPWFPGGTHGPAMALEDAAVFAALFSRLRREDQIGAFVSAYQEIREARVVEVRRMDVSNAALVRMPPGPARDQRDESLRHARGEWDDGLLQREFEGVAALFGYEALDAADEWWVNWGRFQNGEANEGEQVDFGMGSLSIAAGA</sequence>
<dbReference type="Gene3D" id="3.50.50.60">
    <property type="entry name" value="FAD/NAD(P)-binding domain"/>
    <property type="match status" value="1"/>
</dbReference>
<evidence type="ECO:0000256" key="5">
    <source>
        <dbReference type="ARBA" id="ARBA00023033"/>
    </source>
</evidence>
<protein>
    <submittedName>
        <fullName evidence="7">FAD-dependent monooxygenase</fullName>
    </submittedName>
</protein>
<gene>
    <name evidence="7" type="ORF">PsYK624_094020</name>
</gene>
<keyword evidence="2" id="KW-0285">Flavoprotein</keyword>
<comment type="caution">
    <text evidence="7">The sequence shown here is derived from an EMBL/GenBank/DDBJ whole genome shotgun (WGS) entry which is preliminary data.</text>
</comment>
<dbReference type="SUPFAM" id="SSF51905">
    <property type="entry name" value="FAD/NAD(P)-binding domain"/>
    <property type="match status" value="1"/>
</dbReference>
<dbReference type="GO" id="GO:0004497">
    <property type="term" value="F:monooxygenase activity"/>
    <property type="evidence" value="ECO:0007669"/>
    <property type="project" value="UniProtKB-KW"/>
</dbReference>